<feature type="region of interest" description="Disordered" evidence="1">
    <location>
        <begin position="335"/>
        <end position="370"/>
    </location>
</feature>
<protein>
    <submittedName>
        <fullName evidence="2">Uncharacterized protein</fullName>
    </submittedName>
</protein>
<evidence type="ECO:0000256" key="1">
    <source>
        <dbReference type="SAM" id="MobiDB-lite"/>
    </source>
</evidence>
<feature type="compositionally biased region" description="Polar residues" evidence="1">
    <location>
        <begin position="355"/>
        <end position="370"/>
    </location>
</feature>
<dbReference type="Proteomes" id="UP000827092">
    <property type="component" value="Unassembled WGS sequence"/>
</dbReference>
<dbReference type="EMBL" id="JAFNEN010000006">
    <property type="protein sequence ID" value="KAG8201325.1"/>
    <property type="molecule type" value="Genomic_DNA"/>
</dbReference>
<keyword evidence="3" id="KW-1185">Reference proteome</keyword>
<feature type="compositionally biased region" description="Polar residues" evidence="1">
    <location>
        <begin position="335"/>
        <end position="345"/>
    </location>
</feature>
<evidence type="ECO:0000313" key="2">
    <source>
        <dbReference type="EMBL" id="KAG8201325.1"/>
    </source>
</evidence>
<comment type="caution">
    <text evidence="2">The sequence shown here is derived from an EMBL/GenBank/DDBJ whole genome shotgun (WGS) entry which is preliminary data.</text>
</comment>
<gene>
    <name evidence="2" type="ORF">JTE90_016802</name>
</gene>
<name>A0AAV6VXY8_9ARAC</name>
<accession>A0AAV6VXY8</accession>
<dbReference type="AlphaFoldDB" id="A0AAV6VXY8"/>
<reference evidence="2 3" key="1">
    <citation type="journal article" date="2022" name="Nat. Ecol. Evol.">
        <title>A masculinizing supergene underlies an exaggerated male reproductive morph in a spider.</title>
        <authorList>
            <person name="Hendrickx F."/>
            <person name="De Corte Z."/>
            <person name="Sonet G."/>
            <person name="Van Belleghem S.M."/>
            <person name="Kostlbacher S."/>
            <person name="Vangestel C."/>
        </authorList>
    </citation>
    <scope>NUCLEOTIDE SEQUENCE [LARGE SCALE GENOMIC DNA]</scope>
    <source>
        <strain evidence="2">W744_W776</strain>
    </source>
</reference>
<proteinExistence type="predicted"/>
<sequence length="430" mass="48548">MDTPNIGTFPFIDYDDSLYLKNTERLSIFSSDTELPRVNVFPDEIEPDSLNMDTPNIGTFPFIDYDDSLYLKNTEGKHFFIRHELPHVNENSELPHVNESNVFPEEIEPDSLNMDTPNIGTFPFIDYDDSLYLKNTERGSIFSSDTELPHVNVFPDEIEPDSLNMDTPNIGTFPFIDYDDSLYLKNTERGSIFSSDTELPHVNESNVFPEEIDSLNMDTPNIGTFPFIDYDDSLYLKNTERGSIFSSDSELPHVNETFDNEQLTEKPSSSMDPTLECMLCGESLENKNHYYSTSTALNSPPPSILFVASRNSGHKSTASKGTPLDLWQTRVQSHGSRFTASNARSDFSRDKSQTHGHITPSSAMSGAQTRVRSKIHGHPTTIVEAQSSNHPGTTTNEPRTCLKWSIEQKIDLYEFSDAILRGELKVFAQM</sequence>
<organism evidence="2 3">
    <name type="scientific">Oedothorax gibbosus</name>
    <dbReference type="NCBI Taxonomy" id="931172"/>
    <lineage>
        <taxon>Eukaryota</taxon>
        <taxon>Metazoa</taxon>
        <taxon>Ecdysozoa</taxon>
        <taxon>Arthropoda</taxon>
        <taxon>Chelicerata</taxon>
        <taxon>Arachnida</taxon>
        <taxon>Araneae</taxon>
        <taxon>Araneomorphae</taxon>
        <taxon>Entelegynae</taxon>
        <taxon>Araneoidea</taxon>
        <taxon>Linyphiidae</taxon>
        <taxon>Erigoninae</taxon>
        <taxon>Oedothorax</taxon>
    </lineage>
</organism>
<evidence type="ECO:0000313" key="3">
    <source>
        <dbReference type="Proteomes" id="UP000827092"/>
    </source>
</evidence>